<protein>
    <submittedName>
        <fullName evidence="1">Uncharacterized protein</fullName>
    </submittedName>
</protein>
<dbReference type="AlphaFoldDB" id="A0AAD6RWH9"/>
<dbReference type="Proteomes" id="UP001218188">
    <property type="component" value="Unassembled WGS sequence"/>
</dbReference>
<proteinExistence type="predicted"/>
<accession>A0AAD6RWH9</accession>
<keyword evidence="2" id="KW-1185">Reference proteome</keyword>
<comment type="caution">
    <text evidence="1">The sequence shown here is derived from an EMBL/GenBank/DDBJ whole genome shotgun (WGS) entry which is preliminary data.</text>
</comment>
<gene>
    <name evidence="1" type="ORF">C8F04DRAFT_1205158</name>
</gene>
<dbReference type="EMBL" id="JARJCM010000890">
    <property type="protein sequence ID" value="KAJ7015776.1"/>
    <property type="molecule type" value="Genomic_DNA"/>
</dbReference>
<sequence>MDGFQHAVFTAATRNSTQSPASLRICGHDIDAAADQFSDLLDRAGHHRNYTEILVRDRSVGLTHGANAYGDGPEREVIFTVFRRFLEKEASFFVRGEGDCLLIRTMYLTSMPIPLSRLIELRWLGAVCGLLLVFGQFPVPISVSIFQYIFNHSNFHSIRRSFVQEWFPQLATLLTEFQSLAPSDDLTAFQSHFISHFNIEASAFHDCDLATHQHLTVMMLYKTTIAEAAFDQPELRVFAEGVLLPCCNGFNLGKHSGDSTLTFDMIIEHFLRGVGTPSPLQFQVAQGAFHPIIDLLCIDTPGFRAQALVWAATGSPFLEPTAGRIMIGPVGTDDPQIAHRERGHSFLHMCSHHLVPRGIASANPGLAT</sequence>
<reference evidence="1" key="1">
    <citation type="submission" date="2023-03" db="EMBL/GenBank/DDBJ databases">
        <title>Massive genome expansion in bonnet fungi (Mycena s.s.) driven by repeated elements and novel gene families across ecological guilds.</title>
        <authorList>
            <consortium name="Lawrence Berkeley National Laboratory"/>
            <person name="Harder C.B."/>
            <person name="Miyauchi S."/>
            <person name="Viragh M."/>
            <person name="Kuo A."/>
            <person name="Thoen E."/>
            <person name="Andreopoulos B."/>
            <person name="Lu D."/>
            <person name="Skrede I."/>
            <person name="Drula E."/>
            <person name="Henrissat B."/>
            <person name="Morin E."/>
            <person name="Kohler A."/>
            <person name="Barry K."/>
            <person name="LaButti K."/>
            <person name="Morin E."/>
            <person name="Salamov A."/>
            <person name="Lipzen A."/>
            <person name="Mereny Z."/>
            <person name="Hegedus B."/>
            <person name="Baldrian P."/>
            <person name="Stursova M."/>
            <person name="Weitz H."/>
            <person name="Taylor A."/>
            <person name="Grigoriev I.V."/>
            <person name="Nagy L.G."/>
            <person name="Martin F."/>
            <person name="Kauserud H."/>
        </authorList>
    </citation>
    <scope>NUCLEOTIDE SEQUENCE</scope>
    <source>
        <strain evidence="1">CBHHK200</strain>
    </source>
</reference>
<evidence type="ECO:0000313" key="2">
    <source>
        <dbReference type="Proteomes" id="UP001218188"/>
    </source>
</evidence>
<evidence type="ECO:0000313" key="1">
    <source>
        <dbReference type="EMBL" id="KAJ7015776.1"/>
    </source>
</evidence>
<name>A0AAD6RWH9_9AGAR</name>
<organism evidence="1 2">
    <name type="scientific">Mycena alexandri</name>
    <dbReference type="NCBI Taxonomy" id="1745969"/>
    <lineage>
        <taxon>Eukaryota</taxon>
        <taxon>Fungi</taxon>
        <taxon>Dikarya</taxon>
        <taxon>Basidiomycota</taxon>
        <taxon>Agaricomycotina</taxon>
        <taxon>Agaricomycetes</taxon>
        <taxon>Agaricomycetidae</taxon>
        <taxon>Agaricales</taxon>
        <taxon>Marasmiineae</taxon>
        <taxon>Mycenaceae</taxon>
        <taxon>Mycena</taxon>
    </lineage>
</organism>